<sequence length="330" mass="38029">MRSERWWQEASVIQGLFNNPKSFEFVQAVRLLRHEFISAERHWASDFNFSSSLNLNFPLNEIESLELKDQQIQLTNLIVGLTGMQGALPYSYTNKIKLSGRQQRDETLKFLTLFNHKLTSQYVDASINYHLPIRYEIENENSYLNIIHALNGYVRDQHKQPDLDDYFAEFSGLMQGQSNNVYALKTMLRCIFGFDFSIAEFLPEKFKLEAEQKTCLGGKQPSLLGLNTFCGETVSQIDEKIEIEIGPLSHKEYLQFLPNQTLSSKLKRLLESWCSPTLQVDIRLKLKQQEQQAVRLGSDNPAGLSKGAFLMPLQRQDNTETCYALIGRQQ</sequence>
<protein>
    <submittedName>
        <fullName evidence="1">Type VI secretion system baseplate subunit TssG</fullName>
    </submittedName>
</protein>
<gene>
    <name evidence="1" type="primary">tssG</name>
    <name evidence="1" type="ORF">D7V32_14195</name>
</gene>
<dbReference type="PANTHER" id="PTHR35564">
    <property type="match status" value="1"/>
</dbReference>
<dbReference type="RefSeq" id="WP_120403497.1">
    <property type="nucleotide sequence ID" value="NZ_RAXV01000036.1"/>
</dbReference>
<dbReference type="InterPro" id="IPR010732">
    <property type="entry name" value="T6SS_TssG-like"/>
</dbReference>
<comment type="caution">
    <text evidence="1">The sequence shown here is derived from an EMBL/GenBank/DDBJ whole genome shotgun (WGS) entry which is preliminary data.</text>
</comment>
<reference evidence="1 2" key="1">
    <citation type="submission" date="2018-09" db="EMBL/GenBank/DDBJ databases">
        <title>The draft genome of Acinetobacter spp. strains.</title>
        <authorList>
            <person name="Qin J."/>
            <person name="Feng Y."/>
            <person name="Zong Z."/>
        </authorList>
    </citation>
    <scope>NUCLEOTIDE SEQUENCE [LARGE SCALE GENOMIC DNA]</scope>
    <source>
        <strain evidence="1 2">WCHAc060012</strain>
    </source>
</reference>
<organism evidence="1 2">
    <name type="scientific">Acinetobacter tianfuensis</name>
    <dbReference type="NCBI Taxonomy" id="2419603"/>
    <lineage>
        <taxon>Bacteria</taxon>
        <taxon>Pseudomonadati</taxon>
        <taxon>Pseudomonadota</taxon>
        <taxon>Gammaproteobacteria</taxon>
        <taxon>Moraxellales</taxon>
        <taxon>Moraxellaceae</taxon>
        <taxon>Acinetobacter</taxon>
    </lineage>
</organism>
<dbReference type="AlphaFoldDB" id="A0A3A8EFP4"/>
<dbReference type="OrthoDB" id="1523296at2"/>
<dbReference type="Pfam" id="PF06996">
    <property type="entry name" value="T6SS_TssG"/>
    <property type="match status" value="1"/>
</dbReference>
<evidence type="ECO:0000313" key="2">
    <source>
        <dbReference type="Proteomes" id="UP000282388"/>
    </source>
</evidence>
<evidence type="ECO:0000313" key="1">
    <source>
        <dbReference type="EMBL" id="RKG29640.1"/>
    </source>
</evidence>
<dbReference type="PANTHER" id="PTHR35564:SF4">
    <property type="entry name" value="CYTOPLASMIC PROTEIN"/>
    <property type="match status" value="1"/>
</dbReference>
<keyword evidence="2" id="KW-1185">Reference proteome</keyword>
<dbReference type="Proteomes" id="UP000282388">
    <property type="component" value="Unassembled WGS sequence"/>
</dbReference>
<dbReference type="NCBIfam" id="TIGR03347">
    <property type="entry name" value="VI_chp_1"/>
    <property type="match status" value="1"/>
</dbReference>
<accession>A0A3A8EFP4</accession>
<dbReference type="EMBL" id="RAXV01000036">
    <property type="protein sequence ID" value="RKG29640.1"/>
    <property type="molecule type" value="Genomic_DNA"/>
</dbReference>
<proteinExistence type="predicted"/>
<name>A0A3A8EFP4_9GAMM</name>